<dbReference type="InterPro" id="IPR021067">
    <property type="entry name" value="Glycosyltransferase"/>
</dbReference>
<proteinExistence type="predicted"/>
<feature type="compositionally biased region" description="Basic and acidic residues" evidence="1">
    <location>
        <begin position="101"/>
        <end position="121"/>
    </location>
</feature>
<comment type="caution">
    <text evidence="3">The sequence shown here is derived from an EMBL/GenBank/DDBJ whole genome shotgun (WGS) entry which is preliminary data.</text>
</comment>
<dbReference type="SUPFAM" id="SSF53448">
    <property type="entry name" value="Nucleotide-diphospho-sugar transferases"/>
    <property type="match status" value="1"/>
</dbReference>
<gene>
    <name evidence="3" type="ORF">TrST_g12117</name>
</gene>
<feature type="region of interest" description="Disordered" evidence="1">
    <location>
        <begin position="41"/>
        <end position="129"/>
    </location>
</feature>
<dbReference type="OrthoDB" id="76265at2759"/>
<dbReference type="EMBL" id="BRXY01000159">
    <property type="protein sequence ID" value="GMH72734.1"/>
    <property type="molecule type" value="Genomic_DNA"/>
</dbReference>
<accession>A0A9W7AJ56</accession>
<feature type="chain" id="PRO_5040941621" evidence="2">
    <location>
        <begin position="25"/>
        <end position="618"/>
    </location>
</feature>
<protein>
    <submittedName>
        <fullName evidence="3">Uncharacterized protein</fullName>
    </submittedName>
</protein>
<evidence type="ECO:0000313" key="3">
    <source>
        <dbReference type="EMBL" id="GMH72734.1"/>
    </source>
</evidence>
<name>A0A9W7AJ56_9STRA</name>
<evidence type="ECO:0000256" key="1">
    <source>
        <dbReference type="SAM" id="MobiDB-lite"/>
    </source>
</evidence>
<feature type="compositionally biased region" description="Acidic residues" evidence="1">
    <location>
        <begin position="74"/>
        <end position="83"/>
    </location>
</feature>
<dbReference type="Proteomes" id="UP001165085">
    <property type="component" value="Unassembled WGS sequence"/>
</dbReference>
<dbReference type="PANTHER" id="PTHR34496">
    <property type="entry name" value="GLCNAC TRANSFERASE-RELATED"/>
    <property type="match status" value="1"/>
</dbReference>
<evidence type="ECO:0000313" key="4">
    <source>
        <dbReference type="Proteomes" id="UP001165085"/>
    </source>
</evidence>
<sequence length="618" mass="70567">MRTGFGHAKILIIVLAAVLAISLGSTDKSYYEVDATGDTRHKEGGAAGGDAEQSTGGVDGNAWWRSRDGNDGYGDGDGDGDGEDMPRRRNSRSRGNPMSDPLKRKAHEERVKNIKPPERPRPQRNRKCKWETHNSTIFVSIASYRDPEINTTLEELYKYASHPDLIYTVVHFQESEEFLAHCPSEYLPPNLASNKNIKLIPGRYEDAAGAGASRSLIQQEYNGEDYYLQLDSHHRFSQGWDFNLITKLEGLKGGCKKPFLSQYLNNFKPDWDREKVEREFANGKTMRLTAKFFSESDLNPRRFDEGYVPYVDWDPLPLKTRYGPTPAMKASMTLRSNIPPQRGAFFSGHFVFADGKFVEEVPYDPNVPFDGEEDTMSIRAFTHGWDLHYCVDKPVILHMYGPRNGPAVWDDKSKDEWWRINQRGMLRLREMLVNANGTHNLDSDGEYGLGKERSLGAFEEFSGVEYEGRLLRSIAKTGDVENKGGFVHDDGNLERYLWVAENRKIAFQKVAGAWWQQHIDPYNQHGLKEGRHYESGKMFLEVTPPDWTGNERGAAKDRIGANVVLFDPKDVTKQLRLSQRRFEVREITPWTSAGERNETINGHKGWTNWNTIEEGMFY</sequence>
<keyword evidence="4" id="KW-1185">Reference proteome</keyword>
<dbReference type="PANTHER" id="PTHR34496:SF10">
    <property type="entry name" value="GLCNAC TRANSFERASE"/>
    <property type="match status" value="1"/>
</dbReference>
<dbReference type="InterPro" id="IPR029044">
    <property type="entry name" value="Nucleotide-diphossugar_trans"/>
</dbReference>
<feature type="signal peptide" evidence="2">
    <location>
        <begin position="1"/>
        <end position="24"/>
    </location>
</feature>
<reference evidence="4" key="1">
    <citation type="journal article" date="2023" name="Commun. Biol.">
        <title>Genome analysis of Parmales, the sister group of diatoms, reveals the evolutionary specialization of diatoms from phago-mixotrophs to photoautotrophs.</title>
        <authorList>
            <person name="Ban H."/>
            <person name="Sato S."/>
            <person name="Yoshikawa S."/>
            <person name="Yamada K."/>
            <person name="Nakamura Y."/>
            <person name="Ichinomiya M."/>
            <person name="Sato N."/>
            <person name="Blanc-Mathieu R."/>
            <person name="Endo H."/>
            <person name="Kuwata A."/>
            <person name="Ogata H."/>
        </authorList>
    </citation>
    <scope>NUCLEOTIDE SEQUENCE [LARGE SCALE GENOMIC DNA]</scope>
    <source>
        <strain evidence="4">NIES 3701</strain>
    </source>
</reference>
<dbReference type="Pfam" id="PF11397">
    <property type="entry name" value="GlcNAc"/>
    <property type="match status" value="2"/>
</dbReference>
<evidence type="ECO:0000256" key="2">
    <source>
        <dbReference type="SAM" id="SignalP"/>
    </source>
</evidence>
<organism evidence="3 4">
    <name type="scientific">Triparma strigata</name>
    <dbReference type="NCBI Taxonomy" id="1606541"/>
    <lineage>
        <taxon>Eukaryota</taxon>
        <taxon>Sar</taxon>
        <taxon>Stramenopiles</taxon>
        <taxon>Ochrophyta</taxon>
        <taxon>Bolidophyceae</taxon>
        <taxon>Parmales</taxon>
        <taxon>Triparmaceae</taxon>
        <taxon>Triparma</taxon>
    </lineage>
</organism>
<dbReference type="AlphaFoldDB" id="A0A9W7AJ56"/>
<keyword evidence="2" id="KW-0732">Signal</keyword>